<dbReference type="EMBL" id="BMFK01000002">
    <property type="protein sequence ID" value="GGE75034.1"/>
    <property type="molecule type" value="Genomic_DNA"/>
</dbReference>
<dbReference type="AlphaFoldDB" id="A0A917AW42"/>
<comment type="caution">
    <text evidence="1">The sequence shown here is derived from an EMBL/GenBank/DDBJ whole genome shotgun (WGS) entry which is preliminary data.</text>
</comment>
<gene>
    <name evidence="1" type="ORF">GCM10007140_26140</name>
</gene>
<organism evidence="1 2">
    <name type="scientific">Priestia taiwanensis</name>
    <dbReference type="NCBI Taxonomy" id="1347902"/>
    <lineage>
        <taxon>Bacteria</taxon>
        <taxon>Bacillati</taxon>
        <taxon>Bacillota</taxon>
        <taxon>Bacilli</taxon>
        <taxon>Bacillales</taxon>
        <taxon>Bacillaceae</taxon>
        <taxon>Priestia</taxon>
    </lineage>
</organism>
<reference evidence="1" key="2">
    <citation type="submission" date="2020-09" db="EMBL/GenBank/DDBJ databases">
        <authorList>
            <person name="Sun Q."/>
            <person name="Zhou Y."/>
        </authorList>
    </citation>
    <scope>NUCLEOTIDE SEQUENCE</scope>
    <source>
        <strain evidence="1">CGMCC 1.12698</strain>
    </source>
</reference>
<proteinExistence type="predicted"/>
<sequence>MKFIAYIAAIIAGFYAFRYVKMNRMISSNNWKKLNKGMQSSFSYMKDTKNRLPMKWKKSFN</sequence>
<dbReference type="RefSeq" id="WP_188388934.1">
    <property type="nucleotide sequence ID" value="NZ_BMFK01000002.1"/>
</dbReference>
<evidence type="ECO:0000313" key="2">
    <source>
        <dbReference type="Proteomes" id="UP000605259"/>
    </source>
</evidence>
<evidence type="ECO:0000313" key="1">
    <source>
        <dbReference type="EMBL" id="GGE75034.1"/>
    </source>
</evidence>
<protein>
    <submittedName>
        <fullName evidence="1">Uncharacterized protein</fullName>
    </submittedName>
</protein>
<accession>A0A917AW42</accession>
<name>A0A917AW42_9BACI</name>
<dbReference type="Proteomes" id="UP000605259">
    <property type="component" value="Unassembled WGS sequence"/>
</dbReference>
<reference evidence="1" key="1">
    <citation type="journal article" date="2014" name="Int. J. Syst. Evol. Microbiol.">
        <title>Complete genome sequence of Corynebacterium casei LMG S-19264T (=DSM 44701T), isolated from a smear-ripened cheese.</title>
        <authorList>
            <consortium name="US DOE Joint Genome Institute (JGI-PGF)"/>
            <person name="Walter F."/>
            <person name="Albersmeier A."/>
            <person name="Kalinowski J."/>
            <person name="Ruckert C."/>
        </authorList>
    </citation>
    <scope>NUCLEOTIDE SEQUENCE</scope>
    <source>
        <strain evidence="1">CGMCC 1.12698</strain>
    </source>
</reference>
<keyword evidence="2" id="KW-1185">Reference proteome</keyword>